<comment type="caution">
    <text evidence="1">The sequence shown here is derived from an EMBL/GenBank/DDBJ whole genome shotgun (WGS) entry which is preliminary data.</text>
</comment>
<proteinExistence type="predicted"/>
<protein>
    <submittedName>
        <fullName evidence="1">Uncharacterized protein</fullName>
    </submittedName>
</protein>
<name>A0ABT0UIH2_9ACTN</name>
<evidence type="ECO:0000313" key="2">
    <source>
        <dbReference type="Proteomes" id="UP001431429"/>
    </source>
</evidence>
<evidence type="ECO:0000313" key="1">
    <source>
        <dbReference type="EMBL" id="MCM2387415.1"/>
    </source>
</evidence>
<dbReference type="Proteomes" id="UP001431429">
    <property type="component" value="Unassembled WGS sequence"/>
</dbReference>
<dbReference type="RefSeq" id="WP_250917779.1">
    <property type="nucleotide sequence ID" value="NZ_JAMQAW010000003.1"/>
</dbReference>
<keyword evidence="2" id="KW-1185">Reference proteome</keyword>
<reference evidence="1" key="1">
    <citation type="submission" date="2022-06" db="EMBL/GenBank/DDBJ databases">
        <title>Genome public.</title>
        <authorList>
            <person name="Sun Q."/>
        </authorList>
    </citation>
    <scope>NUCLEOTIDE SEQUENCE</scope>
    <source>
        <strain evidence="1">CWNU-1</strain>
    </source>
</reference>
<organism evidence="1 2">
    <name type="scientific">Streptomyces albipurpureus</name>
    <dbReference type="NCBI Taxonomy" id="2897419"/>
    <lineage>
        <taxon>Bacteria</taxon>
        <taxon>Bacillati</taxon>
        <taxon>Actinomycetota</taxon>
        <taxon>Actinomycetes</taxon>
        <taxon>Kitasatosporales</taxon>
        <taxon>Streptomycetaceae</taxon>
        <taxon>Streptomyces</taxon>
    </lineage>
</organism>
<accession>A0ABT0UIH2</accession>
<gene>
    <name evidence="1" type="ORF">NBG84_03655</name>
</gene>
<dbReference type="EMBL" id="JAMQAW010000003">
    <property type="protein sequence ID" value="MCM2387415.1"/>
    <property type="molecule type" value="Genomic_DNA"/>
</dbReference>
<sequence length="100" mass="11129">MRQAGRAAPSRLADNPVDDWDQNAFDAFLGFDAEDIAKWQELAERVTGLKSASSGQWLRKVPPVPKAAAEREVIEDAKYTILAEGEWPQDIETAFLQDTP</sequence>